<reference evidence="4" key="2">
    <citation type="submission" date="2021-04" db="EMBL/GenBank/DDBJ databases">
        <authorList>
            <person name="Podell S."/>
        </authorList>
    </citation>
    <scope>NUCLEOTIDE SEQUENCE</scope>
    <source>
        <strain evidence="4">Hildebrandi</strain>
    </source>
</reference>
<evidence type="ECO:0000256" key="2">
    <source>
        <dbReference type="SAM" id="Phobius"/>
    </source>
</evidence>
<evidence type="ECO:0000313" key="5">
    <source>
        <dbReference type="EMBL" id="KAG7344436.1"/>
    </source>
</evidence>
<keyword evidence="1" id="KW-0175">Coiled coil</keyword>
<accession>A0A9K3P8U2</accession>
<keyword evidence="2" id="KW-0472">Membrane</keyword>
<evidence type="ECO:0000259" key="3">
    <source>
        <dbReference type="Pfam" id="PF22422"/>
    </source>
</evidence>
<feature type="domain" description="Mannosylglycerate hydrolase MGH1-like glycoside hydrolase" evidence="3">
    <location>
        <begin position="357"/>
        <end position="555"/>
    </location>
</feature>
<keyword evidence="2" id="KW-0812">Transmembrane</keyword>
<sequence>MPYSDNVEAGDSTTTAASTSTLALAVEMTEMEPFRDEIIGDDNDDDHEEYEHPYNYNNNVLQTLQSDKRARRSPFCFRLLALSVTIVIVAAIVASKFGSSATSHNSSLLTDVDVAIDTSSAIATTNNDDDAILNEHEAEIEEAEEALAEEDIIVSDDDTAVNNINMNIDFDLGSSQWFELHTGNDRIDTAYRLAMNELNDNIVDQTPEGQPTDPYFIAGHGWSQLWTRDTSYAIELGAGLVRPDVSLTSLLKCTERVAIQEGSSVHNQTVWYQDSCGHFGGWPNLSDAIVGARGAWYLYVYTGNTTFLEWAFTTTVSSLKRAEQDVKRHGLFHGCSSFMESNSGYPSKYKLNGQLVGRTRALSTNMLYWNGYHLASRMGEILMADSTLVARLANQAEKLKTEIRTRLWKEQKGYYAYFEDENDELVEQMEGLGEALVLLSEDFEESGHRIRSILDHTYRTEIGIPSLWPRFRYGNNLDSTNLHDDDHISQRYHNGRVWPFVSGYFAIAAAQKGRSDIFAEEMVRLIDLSEQQNTFAEFYELDKTFPSKRRRQLWSDTGYLGMIYQGLFGMVFEANGVVFAPTKPHLKAYDLNEMNDRISLLNVKYRQAVLDVHVTGFGNRVKSFSVNGRKYEIPKIDATVKGRQIIEITVTKSN</sequence>
<keyword evidence="2" id="KW-1133">Transmembrane helix</keyword>
<evidence type="ECO:0000313" key="4">
    <source>
        <dbReference type="EMBL" id="KAG7337915.1"/>
    </source>
</evidence>
<dbReference type="Proteomes" id="UP000693970">
    <property type="component" value="Unassembled WGS sequence"/>
</dbReference>
<comment type="caution">
    <text evidence="4">The sequence shown here is derived from an EMBL/GenBank/DDBJ whole genome shotgun (WGS) entry which is preliminary data.</text>
</comment>
<feature type="transmembrane region" description="Helical" evidence="2">
    <location>
        <begin position="75"/>
        <end position="94"/>
    </location>
</feature>
<dbReference type="Pfam" id="PF22422">
    <property type="entry name" value="MGH1-like_GH"/>
    <property type="match status" value="1"/>
</dbReference>
<gene>
    <name evidence="5" type="ORF">IV203_022444</name>
    <name evidence="4" type="ORF">IV203_024604</name>
</gene>
<feature type="coiled-coil region" evidence="1">
    <location>
        <begin position="126"/>
        <end position="153"/>
    </location>
</feature>
<dbReference type="AlphaFoldDB" id="A0A9K3P8U2"/>
<protein>
    <submittedName>
        <fullName evidence="4">Glycogen debranching protein</fullName>
    </submittedName>
</protein>
<dbReference type="EMBL" id="JAGRRH010000023">
    <property type="protein sequence ID" value="KAG7344436.1"/>
    <property type="molecule type" value="Genomic_DNA"/>
</dbReference>
<organism evidence="4 6">
    <name type="scientific">Nitzschia inconspicua</name>
    <dbReference type="NCBI Taxonomy" id="303405"/>
    <lineage>
        <taxon>Eukaryota</taxon>
        <taxon>Sar</taxon>
        <taxon>Stramenopiles</taxon>
        <taxon>Ochrophyta</taxon>
        <taxon>Bacillariophyta</taxon>
        <taxon>Bacillariophyceae</taxon>
        <taxon>Bacillariophycidae</taxon>
        <taxon>Bacillariales</taxon>
        <taxon>Bacillariaceae</taxon>
        <taxon>Nitzschia</taxon>
    </lineage>
</organism>
<dbReference type="OrthoDB" id="44308at2759"/>
<evidence type="ECO:0000313" key="6">
    <source>
        <dbReference type="Proteomes" id="UP000693970"/>
    </source>
</evidence>
<proteinExistence type="predicted"/>
<dbReference type="EMBL" id="JAGRRH010000070">
    <property type="protein sequence ID" value="KAG7337915.1"/>
    <property type="molecule type" value="Genomic_DNA"/>
</dbReference>
<evidence type="ECO:0000256" key="1">
    <source>
        <dbReference type="SAM" id="Coils"/>
    </source>
</evidence>
<name>A0A9K3P8U2_9STRA</name>
<dbReference type="InterPro" id="IPR054491">
    <property type="entry name" value="MGH1-like_GH"/>
</dbReference>
<reference evidence="4" key="1">
    <citation type="journal article" date="2021" name="Sci. Rep.">
        <title>Diploid genomic architecture of Nitzschia inconspicua, an elite biomass production diatom.</title>
        <authorList>
            <person name="Oliver A."/>
            <person name="Podell S."/>
            <person name="Pinowska A."/>
            <person name="Traller J.C."/>
            <person name="Smith S.R."/>
            <person name="McClure R."/>
            <person name="Beliaev A."/>
            <person name="Bohutskyi P."/>
            <person name="Hill E.A."/>
            <person name="Rabines A."/>
            <person name="Zheng H."/>
            <person name="Allen L.Z."/>
            <person name="Kuo A."/>
            <person name="Grigoriev I.V."/>
            <person name="Allen A.E."/>
            <person name="Hazlebeck D."/>
            <person name="Allen E.E."/>
        </authorList>
    </citation>
    <scope>NUCLEOTIDE SEQUENCE</scope>
    <source>
        <strain evidence="4">Hildebrandi</strain>
    </source>
</reference>
<keyword evidence="6" id="KW-1185">Reference proteome</keyword>